<keyword evidence="2" id="KW-1185">Reference proteome</keyword>
<dbReference type="InterPro" id="IPR038056">
    <property type="entry name" value="YjbR-like_sf"/>
</dbReference>
<evidence type="ECO:0000313" key="2">
    <source>
        <dbReference type="Proteomes" id="UP000549113"/>
    </source>
</evidence>
<dbReference type="EMBL" id="JACIFH010000001">
    <property type="protein sequence ID" value="MBB4141070.1"/>
    <property type="molecule type" value="Genomic_DNA"/>
</dbReference>
<dbReference type="Gene3D" id="3.90.1150.30">
    <property type="match status" value="1"/>
</dbReference>
<dbReference type="GO" id="GO:0003677">
    <property type="term" value="F:DNA binding"/>
    <property type="evidence" value="ECO:0007669"/>
    <property type="project" value="UniProtKB-KW"/>
</dbReference>
<name>A0AA40SRG5_9MICO</name>
<dbReference type="SUPFAM" id="SSF142906">
    <property type="entry name" value="YjbR-like"/>
    <property type="match status" value="1"/>
</dbReference>
<gene>
    <name evidence="1" type="ORF">BKA10_002864</name>
</gene>
<sequence>MAHPIMFDEHDPLLARVRGVALSLPEADEKVSHGRPAFFTQKVFVYFGGSQRIEGEWVAHDAAIMVQPDPDDDPALRQDPRFWVPGYLGPSGWLGIDLDDDTDWQEVAELIESSYRVTAPRRLVRKLDAGSGARLDPPA</sequence>
<evidence type="ECO:0000313" key="1">
    <source>
        <dbReference type="EMBL" id="MBB4141070.1"/>
    </source>
</evidence>
<dbReference type="AlphaFoldDB" id="A0AA40SRG5"/>
<organism evidence="1 2">
    <name type="scientific">Microbacterium invictum</name>
    <dbReference type="NCBI Taxonomy" id="515415"/>
    <lineage>
        <taxon>Bacteria</taxon>
        <taxon>Bacillati</taxon>
        <taxon>Actinomycetota</taxon>
        <taxon>Actinomycetes</taxon>
        <taxon>Micrococcales</taxon>
        <taxon>Microbacteriaceae</taxon>
        <taxon>Microbacterium</taxon>
    </lineage>
</organism>
<dbReference type="Pfam" id="PF04237">
    <property type="entry name" value="YjbR"/>
    <property type="match status" value="1"/>
</dbReference>
<protein>
    <submittedName>
        <fullName evidence="1">DNA-binding protein (MmcQ/YjbR family)</fullName>
    </submittedName>
</protein>
<dbReference type="Proteomes" id="UP000549113">
    <property type="component" value="Unassembled WGS sequence"/>
</dbReference>
<dbReference type="InterPro" id="IPR058532">
    <property type="entry name" value="YjbR/MT2646/Rv2570-like"/>
</dbReference>
<comment type="caution">
    <text evidence="1">The sequence shown here is derived from an EMBL/GenBank/DDBJ whole genome shotgun (WGS) entry which is preliminary data.</text>
</comment>
<keyword evidence="1" id="KW-0238">DNA-binding</keyword>
<proteinExistence type="predicted"/>
<dbReference type="RefSeq" id="WP_183500595.1">
    <property type="nucleotide sequence ID" value="NZ_BAABCO010000004.1"/>
</dbReference>
<reference evidence="1 2" key="1">
    <citation type="submission" date="2020-08" db="EMBL/GenBank/DDBJ databases">
        <title>Sequencing the genomes of 1000 actinobacteria strains.</title>
        <authorList>
            <person name="Klenk H.-P."/>
        </authorList>
    </citation>
    <scope>NUCLEOTIDE SEQUENCE [LARGE SCALE GENOMIC DNA]</scope>
    <source>
        <strain evidence="1 2">DSM 19600</strain>
    </source>
</reference>
<accession>A0AA40SRG5</accession>